<protein>
    <submittedName>
        <fullName evidence="7">Transposase</fullName>
    </submittedName>
</protein>
<dbReference type="EMBL" id="PXYV01000007">
    <property type="protein sequence ID" value="PSR23203.1"/>
    <property type="molecule type" value="Genomic_DNA"/>
</dbReference>
<dbReference type="InterPro" id="IPR001959">
    <property type="entry name" value="Transposase"/>
</dbReference>
<evidence type="ECO:0000256" key="2">
    <source>
        <dbReference type="ARBA" id="ARBA00022578"/>
    </source>
</evidence>
<evidence type="ECO:0000256" key="4">
    <source>
        <dbReference type="ARBA" id="ARBA00023172"/>
    </source>
</evidence>
<organism evidence="7 8">
    <name type="scientific">Sulfobacillus acidophilus</name>
    <dbReference type="NCBI Taxonomy" id="53633"/>
    <lineage>
        <taxon>Bacteria</taxon>
        <taxon>Bacillati</taxon>
        <taxon>Bacillota</taxon>
        <taxon>Clostridia</taxon>
        <taxon>Eubacteriales</taxon>
        <taxon>Clostridiales Family XVII. Incertae Sedis</taxon>
        <taxon>Sulfobacillus</taxon>
    </lineage>
</organism>
<dbReference type="GO" id="GO:0032196">
    <property type="term" value="P:transposition"/>
    <property type="evidence" value="ECO:0007669"/>
    <property type="project" value="UniProtKB-KW"/>
</dbReference>
<keyword evidence="3" id="KW-0238">DNA-binding</keyword>
<sequence>MLFAKKMRINVCERDAETLEFMQAKCRALYNWHLSQVKAGAQWSLYDAKRTLQQSRKTDPELNAVYGKLLQAVFFRLDEAMRGFFRRVKAGEMPGFPRYHARQKFFTLKYPGVYLRVEGNVLILPAGGRGAQKRFPDIRAHLTETPPMPFREVAITKDAEGRCYATFLLDVSESPKPADDGSAIAYDLGIKTLATGDSTTERFLHIGSFTTYRWYNKQLDDIRSLRSRCRKGSRRYRDLTQVYHRVSEKKRREQRDALHKASAFLTRPAENAIVIGDLSLQQMVQTLRKTQRTKGLNRSVQNEWGLFQFVSMLEYKARRNGKEFHTISERYTSQDCSRGGSRHAGS</sequence>
<comment type="similarity">
    <text evidence="1">In the C-terminal section; belongs to the transposase 35 family.</text>
</comment>
<dbReference type="Proteomes" id="UP000241848">
    <property type="component" value="Unassembled WGS sequence"/>
</dbReference>
<feature type="domain" description="Cas12f1-like TNB" evidence="6">
    <location>
        <begin position="308"/>
        <end position="340"/>
    </location>
</feature>
<name>A0A2T2WLV1_9FIRM</name>
<dbReference type="NCBIfam" id="NF040570">
    <property type="entry name" value="guided_TnpB"/>
    <property type="match status" value="1"/>
</dbReference>
<keyword evidence="4" id="KW-0233">DNA recombination</keyword>
<reference evidence="7 8" key="1">
    <citation type="journal article" date="2014" name="BMC Genomics">
        <title>Comparison of environmental and isolate Sulfobacillus genomes reveals diverse carbon, sulfur, nitrogen, and hydrogen metabolisms.</title>
        <authorList>
            <person name="Justice N.B."/>
            <person name="Norman A."/>
            <person name="Brown C.T."/>
            <person name="Singh A."/>
            <person name="Thomas B.C."/>
            <person name="Banfield J.F."/>
        </authorList>
    </citation>
    <scope>NUCLEOTIDE SEQUENCE [LARGE SCALE GENOMIC DNA]</scope>
    <source>
        <strain evidence="7">AMDSBA3</strain>
    </source>
</reference>
<evidence type="ECO:0000313" key="7">
    <source>
        <dbReference type="EMBL" id="PSR23203.1"/>
    </source>
</evidence>
<dbReference type="GO" id="GO:0003677">
    <property type="term" value="F:DNA binding"/>
    <property type="evidence" value="ECO:0007669"/>
    <property type="project" value="UniProtKB-KW"/>
</dbReference>
<dbReference type="NCBIfam" id="TIGR01766">
    <property type="entry name" value="IS200/IS605 family accessory protein TnpB-like domain"/>
    <property type="match status" value="1"/>
</dbReference>
<evidence type="ECO:0000256" key="1">
    <source>
        <dbReference type="ARBA" id="ARBA00008761"/>
    </source>
</evidence>
<dbReference type="GO" id="GO:0006310">
    <property type="term" value="P:DNA recombination"/>
    <property type="evidence" value="ECO:0007669"/>
    <property type="project" value="UniProtKB-KW"/>
</dbReference>
<feature type="domain" description="Probable transposase IS891/IS1136/IS1341" evidence="5">
    <location>
        <begin position="168"/>
        <end position="285"/>
    </location>
</feature>
<dbReference type="Pfam" id="PF01385">
    <property type="entry name" value="OrfB_IS605"/>
    <property type="match status" value="1"/>
</dbReference>
<keyword evidence="2" id="KW-0815">Transposition</keyword>
<evidence type="ECO:0000313" key="8">
    <source>
        <dbReference type="Proteomes" id="UP000241848"/>
    </source>
</evidence>
<proteinExistence type="inferred from homology"/>
<accession>A0A2T2WLV1</accession>
<evidence type="ECO:0000259" key="6">
    <source>
        <dbReference type="Pfam" id="PF07282"/>
    </source>
</evidence>
<gene>
    <name evidence="7" type="ORF">C7B45_03655</name>
</gene>
<evidence type="ECO:0000256" key="3">
    <source>
        <dbReference type="ARBA" id="ARBA00023125"/>
    </source>
</evidence>
<dbReference type="Pfam" id="PF07282">
    <property type="entry name" value="Cas12f1-like_TNB"/>
    <property type="match status" value="1"/>
</dbReference>
<evidence type="ECO:0000259" key="5">
    <source>
        <dbReference type="Pfam" id="PF01385"/>
    </source>
</evidence>
<dbReference type="InterPro" id="IPR010095">
    <property type="entry name" value="Cas12f1-like_TNB"/>
</dbReference>
<dbReference type="AlphaFoldDB" id="A0A2T2WLV1"/>
<comment type="caution">
    <text evidence="7">The sequence shown here is derived from an EMBL/GenBank/DDBJ whole genome shotgun (WGS) entry which is preliminary data.</text>
</comment>